<evidence type="ECO:0000313" key="2">
    <source>
        <dbReference type="EMBL" id="UNI19102.1"/>
    </source>
</evidence>
<name>A0A9Q8QI74_9HYPO</name>
<evidence type="ECO:0000313" key="3">
    <source>
        <dbReference type="Proteomes" id="UP000829364"/>
    </source>
</evidence>
<dbReference type="GeneID" id="72067267"/>
<proteinExistence type="predicted"/>
<dbReference type="Proteomes" id="UP000829364">
    <property type="component" value="Chromosome 4"/>
</dbReference>
<accession>A0A9Q8QI74</accession>
<reference evidence="2" key="1">
    <citation type="submission" date="2021-11" db="EMBL/GenBank/DDBJ databases">
        <title>Purpureocillium_takamizusanense_genome.</title>
        <authorList>
            <person name="Nguyen N.-H."/>
        </authorList>
    </citation>
    <scope>NUCLEOTIDE SEQUENCE</scope>
    <source>
        <strain evidence="2">PT3</strain>
    </source>
</reference>
<dbReference type="AlphaFoldDB" id="A0A9Q8QI74"/>
<keyword evidence="1" id="KW-0732">Signal</keyword>
<dbReference type="KEGG" id="ptkz:JDV02_005318"/>
<gene>
    <name evidence="2" type="ORF">JDV02_005318</name>
</gene>
<organism evidence="2 3">
    <name type="scientific">Purpureocillium takamizusanense</name>
    <dbReference type="NCBI Taxonomy" id="2060973"/>
    <lineage>
        <taxon>Eukaryota</taxon>
        <taxon>Fungi</taxon>
        <taxon>Dikarya</taxon>
        <taxon>Ascomycota</taxon>
        <taxon>Pezizomycotina</taxon>
        <taxon>Sordariomycetes</taxon>
        <taxon>Hypocreomycetidae</taxon>
        <taxon>Hypocreales</taxon>
        <taxon>Ophiocordycipitaceae</taxon>
        <taxon>Purpureocillium</taxon>
    </lineage>
</organism>
<feature type="signal peptide" evidence="1">
    <location>
        <begin position="1"/>
        <end position="19"/>
    </location>
</feature>
<dbReference type="RefSeq" id="XP_047842583.1">
    <property type="nucleotide sequence ID" value="XM_047986601.1"/>
</dbReference>
<dbReference type="EMBL" id="CP086357">
    <property type="protein sequence ID" value="UNI19102.1"/>
    <property type="molecule type" value="Genomic_DNA"/>
</dbReference>
<protein>
    <submittedName>
        <fullName evidence="2">Uncharacterized protein</fullName>
    </submittedName>
</protein>
<feature type="chain" id="PRO_5040220613" evidence="1">
    <location>
        <begin position="20"/>
        <end position="138"/>
    </location>
</feature>
<evidence type="ECO:0000256" key="1">
    <source>
        <dbReference type="SAM" id="SignalP"/>
    </source>
</evidence>
<sequence length="138" mass="15024">MRLSHLAVWLSGVVAPVAGYGRASLAPTVGKNGWKCKVGKAYCANRLMKNRGVSKSDIRLAMAYAPEGPATHVYQLDKALYVCDAKRIITYSEYCPHGCTQDNEDVDRCTPTCEEPGCCQAEKIAPNVPYVKAKDIKG</sequence>
<keyword evidence="3" id="KW-1185">Reference proteome</keyword>